<evidence type="ECO:0008006" key="4">
    <source>
        <dbReference type="Google" id="ProtNLM"/>
    </source>
</evidence>
<feature type="transmembrane region" description="Helical" evidence="1">
    <location>
        <begin position="95"/>
        <end position="116"/>
    </location>
</feature>
<protein>
    <recommendedName>
        <fullName evidence="4">Phage holin family protein</fullName>
    </recommendedName>
</protein>
<keyword evidence="1" id="KW-1133">Transmembrane helix</keyword>
<dbReference type="Proteomes" id="UP000032564">
    <property type="component" value="Unassembled WGS sequence"/>
</dbReference>
<evidence type="ECO:0000313" key="2">
    <source>
        <dbReference type="EMBL" id="KJF75051.1"/>
    </source>
</evidence>
<name>A0ABR5DDD0_9HYPH</name>
<dbReference type="EMBL" id="JWIT01000002">
    <property type="protein sequence ID" value="KJF75051.1"/>
    <property type="molecule type" value="Genomic_DNA"/>
</dbReference>
<evidence type="ECO:0000256" key="1">
    <source>
        <dbReference type="SAM" id="Phobius"/>
    </source>
</evidence>
<keyword evidence="3" id="KW-1185">Reference proteome</keyword>
<sequence length="147" mass="15382">MLEALLVYLGDTQREGRVVTRRLRATIILWVLTGVFFLIAFVAAVVAGSIYLARHVGAGPAALVVAGTAFLLGVIMLVALAIVKRPRAYAARRPVAPLTAAAAPLAAAPLALQSLLTLAIQARPYATLAVAVAAGFLATRVNTRKKK</sequence>
<feature type="transmembrane region" description="Helical" evidence="1">
    <location>
        <begin position="58"/>
        <end position="83"/>
    </location>
</feature>
<keyword evidence="1" id="KW-0812">Transmembrane</keyword>
<evidence type="ECO:0000313" key="3">
    <source>
        <dbReference type="Proteomes" id="UP000032564"/>
    </source>
</evidence>
<feature type="transmembrane region" description="Helical" evidence="1">
    <location>
        <begin position="27"/>
        <end position="52"/>
    </location>
</feature>
<accession>A0ABR5DDD0</accession>
<gene>
    <name evidence="2" type="ORF">RP75_03585</name>
</gene>
<proteinExistence type="predicted"/>
<comment type="caution">
    <text evidence="2">The sequence shown here is derived from an EMBL/GenBank/DDBJ whole genome shotgun (WGS) entry which is preliminary data.</text>
</comment>
<dbReference type="RefSeq" id="WP_045015764.1">
    <property type="nucleotide sequence ID" value="NZ_CP166105.1"/>
</dbReference>
<keyword evidence="1" id="KW-0472">Membrane</keyword>
<feature type="transmembrane region" description="Helical" evidence="1">
    <location>
        <begin position="122"/>
        <end position="141"/>
    </location>
</feature>
<organism evidence="2 3">
    <name type="scientific">Agrobacterium arsenijevicii</name>
    <dbReference type="NCBI Taxonomy" id="1585697"/>
    <lineage>
        <taxon>Bacteria</taxon>
        <taxon>Pseudomonadati</taxon>
        <taxon>Pseudomonadota</taxon>
        <taxon>Alphaproteobacteria</taxon>
        <taxon>Hyphomicrobiales</taxon>
        <taxon>Rhizobiaceae</taxon>
        <taxon>Rhizobium/Agrobacterium group</taxon>
        <taxon>Agrobacterium</taxon>
    </lineage>
</organism>
<reference evidence="2 3" key="1">
    <citation type="submission" date="2014-12" db="EMBL/GenBank/DDBJ databases">
        <authorList>
            <person name="Kuzmanovic N."/>
            <person name="Pulawska J."/>
            <person name="Obradovic A."/>
        </authorList>
    </citation>
    <scope>NUCLEOTIDE SEQUENCE [LARGE SCALE GENOMIC DNA]</scope>
    <source>
        <strain evidence="2 3">KFB 330</strain>
    </source>
</reference>